<dbReference type="PROSITE" id="PS50801">
    <property type="entry name" value="STAS"/>
    <property type="match status" value="1"/>
</dbReference>
<dbReference type="CDD" id="cd07043">
    <property type="entry name" value="STAS_anti-anti-sigma_factors"/>
    <property type="match status" value="1"/>
</dbReference>
<reference evidence="2" key="1">
    <citation type="submission" date="2021-03" db="EMBL/GenBank/DDBJ databases">
        <title>Acanthopleuribacteraceae sp. M133.</title>
        <authorList>
            <person name="Wang G."/>
        </authorList>
    </citation>
    <scope>NUCLEOTIDE SEQUENCE</scope>
    <source>
        <strain evidence="2">M133</strain>
    </source>
</reference>
<dbReference type="KEGG" id="scor:J3U87_11520"/>
<dbReference type="RefSeq" id="WP_237383178.1">
    <property type="nucleotide sequence ID" value="NZ_CP071793.1"/>
</dbReference>
<name>A0A8A4TVC7_SULCO</name>
<evidence type="ECO:0000313" key="2">
    <source>
        <dbReference type="EMBL" id="QTD53081.1"/>
    </source>
</evidence>
<proteinExistence type="predicted"/>
<dbReference type="Pfam" id="PF01740">
    <property type="entry name" value="STAS"/>
    <property type="match status" value="1"/>
</dbReference>
<accession>A0A8A4TVC7</accession>
<evidence type="ECO:0000259" key="1">
    <source>
        <dbReference type="PROSITE" id="PS50801"/>
    </source>
</evidence>
<evidence type="ECO:0000313" key="3">
    <source>
        <dbReference type="Proteomes" id="UP000663929"/>
    </source>
</evidence>
<organism evidence="2 3">
    <name type="scientific">Sulfidibacter corallicola</name>
    <dbReference type="NCBI Taxonomy" id="2818388"/>
    <lineage>
        <taxon>Bacteria</taxon>
        <taxon>Pseudomonadati</taxon>
        <taxon>Acidobacteriota</taxon>
        <taxon>Holophagae</taxon>
        <taxon>Acanthopleuribacterales</taxon>
        <taxon>Acanthopleuribacteraceae</taxon>
        <taxon>Sulfidibacter</taxon>
    </lineage>
</organism>
<dbReference type="SUPFAM" id="SSF52091">
    <property type="entry name" value="SpoIIaa-like"/>
    <property type="match status" value="1"/>
</dbReference>
<dbReference type="AlphaFoldDB" id="A0A8A4TVC7"/>
<keyword evidence="3" id="KW-1185">Reference proteome</keyword>
<protein>
    <submittedName>
        <fullName evidence="2">STAS domain-containing protein</fullName>
    </submittedName>
</protein>
<dbReference type="InterPro" id="IPR036513">
    <property type="entry name" value="STAS_dom_sf"/>
</dbReference>
<dbReference type="InterPro" id="IPR002645">
    <property type="entry name" value="STAS_dom"/>
</dbReference>
<gene>
    <name evidence="2" type="ORF">J3U87_11520</name>
</gene>
<feature type="domain" description="STAS" evidence="1">
    <location>
        <begin position="2"/>
        <end position="112"/>
    </location>
</feature>
<dbReference type="GO" id="GO:0043856">
    <property type="term" value="F:anti-sigma factor antagonist activity"/>
    <property type="evidence" value="ECO:0007669"/>
    <property type="project" value="TreeGrafter"/>
</dbReference>
<dbReference type="Proteomes" id="UP000663929">
    <property type="component" value="Chromosome"/>
</dbReference>
<sequence length="122" mass="13802">MFKYEKTRRDEAAIFFLQGRVGLEETAVMRKAFWECIVEENPGCLIVDLSGVPALDSSVISLLVATKNAIGKRRGHLLLSGLRRDSYQLFEQTNLHQYFEIRRTLDEAVEAGRALLAPESSE</sequence>
<dbReference type="PANTHER" id="PTHR33495">
    <property type="entry name" value="ANTI-SIGMA FACTOR ANTAGONIST TM_1081-RELATED-RELATED"/>
    <property type="match status" value="1"/>
</dbReference>
<dbReference type="Gene3D" id="3.30.750.24">
    <property type="entry name" value="STAS domain"/>
    <property type="match status" value="1"/>
</dbReference>
<dbReference type="EMBL" id="CP071793">
    <property type="protein sequence ID" value="QTD53081.1"/>
    <property type="molecule type" value="Genomic_DNA"/>
</dbReference>